<dbReference type="InterPro" id="IPR000719">
    <property type="entry name" value="Prot_kinase_dom"/>
</dbReference>
<evidence type="ECO:0000256" key="1">
    <source>
        <dbReference type="ARBA" id="ARBA00011245"/>
    </source>
</evidence>
<gene>
    <name evidence="11" type="ORF">Vbra_3089</name>
</gene>
<feature type="binding site" evidence="7">
    <location>
        <position position="48"/>
    </location>
    <ligand>
        <name>ATP</name>
        <dbReference type="ChEBI" id="CHEBI:30616"/>
    </ligand>
</feature>
<dbReference type="GO" id="GO:0005524">
    <property type="term" value="F:ATP binding"/>
    <property type="evidence" value="ECO:0007669"/>
    <property type="project" value="UniProtKB-UniRule"/>
</dbReference>
<proteinExistence type="inferred from homology"/>
<dbReference type="InterPro" id="IPR008271">
    <property type="entry name" value="Ser/Thr_kinase_AS"/>
</dbReference>
<evidence type="ECO:0000256" key="6">
    <source>
        <dbReference type="ARBA" id="ARBA00022840"/>
    </source>
</evidence>
<accession>A0A0G4FSA3</accession>
<dbReference type="InParanoid" id="A0A0G4FSA3"/>
<organism evidence="11 12">
    <name type="scientific">Vitrella brassicaformis (strain CCMP3155)</name>
    <dbReference type="NCBI Taxonomy" id="1169540"/>
    <lineage>
        <taxon>Eukaryota</taxon>
        <taxon>Sar</taxon>
        <taxon>Alveolata</taxon>
        <taxon>Colpodellida</taxon>
        <taxon>Vitrellaceae</taxon>
        <taxon>Vitrella</taxon>
    </lineage>
</organism>
<evidence type="ECO:0000313" key="12">
    <source>
        <dbReference type="Proteomes" id="UP000041254"/>
    </source>
</evidence>
<keyword evidence="6 7" id="KW-0067">ATP-binding</keyword>
<keyword evidence="3" id="KW-0808">Transferase</keyword>
<feature type="domain" description="Protein kinase" evidence="10">
    <location>
        <begin position="18"/>
        <end position="279"/>
    </location>
</feature>
<dbReference type="GO" id="GO:0004674">
    <property type="term" value="F:protein serine/threonine kinase activity"/>
    <property type="evidence" value="ECO:0007669"/>
    <property type="project" value="UniProtKB-KW"/>
</dbReference>
<dbReference type="InterPro" id="IPR011009">
    <property type="entry name" value="Kinase-like_dom_sf"/>
</dbReference>
<dbReference type="FunFam" id="1.10.510.10:FF:000571">
    <property type="entry name" value="Maternal embryonic leucine zipper kinase"/>
    <property type="match status" value="1"/>
</dbReference>
<evidence type="ECO:0000313" key="11">
    <source>
        <dbReference type="EMBL" id="CEM17569.1"/>
    </source>
</evidence>
<protein>
    <recommendedName>
        <fullName evidence="10">Protein kinase domain-containing protein</fullName>
    </recommendedName>
</protein>
<evidence type="ECO:0000256" key="3">
    <source>
        <dbReference type="ARBA" id="ARBA00022679"/>
    </source>
</evidence>
<evidence type="ECO:0000256" key="8">
    <source>
        <dbReference type="RuleBase" id="RU000304"/>
    </source>
</evidence>
<evidence type="ECO:0000259" key="10">
    <source>
        <dbReference type="PROSITE" id="PS50011"/>
    </source>
</evidence>
<dbReference type="PROSITE" id="PS50011">
    <property type="entry name" value="PROTEIN_KINASE_DOM"/>
    <property type="match status" value="1"/>
</dbReference>
<evidence type="ECO:0000256" key="5">
    <source>
        <dbReference type="ARBA" id="ARBA00022777"/>
    </source>
</evidence>
<dbReference type="PhylomeDB" id="A0A0G4FSA3"/>
<dbReference type="CDD" id="cd05117">
    <property type="entry name" value="STKc_CAMK"/>
    <property type="match status" value="1"/>
</dbReference>
<evidence type="ECO:0000256" key="9">
    <source>
        <dbReference type="SAM" id="MobiDB-lite"/>
    </source>
</evidence>
<keyword evidence="4 7" id="KW-0547">Nucleotide-binding</keyword>
<dbReference type="VEuPathDB" id="CryptoDB:Vbra_3089"/>
<dbReference type="SUPFAM" id="SSF56112">
    <property type="entry name" value="Protein kinase-like (PK-like)"/>
    <property type="match status" value="1"/>
</dbReference>
<feature type="region of interest" description="Disordered" evidence="9">
    <location>
        <begin position="353"/>
        <end position="372"/>
    </location>
</feature>
<evidence type="ECO:0000256" key="4">
    <source>
        <dbReference type="ARBA" id="ARBA00022741"/>
    </source>
</evidence>
<dbReference type="InterPro" id="IPR017441">
    <property type="entry name" value="Protein_kinase_ATP_BS"/>
</dbReference>
<dbReference type="PROSITE" id="PS00108">
    <property type="entry name" value="PROTEIN_KINASE_ST"/>
    <property type="match status" value="1"/>
</dbReference>
<dbReference type="SMART" id="SM00220">
    <property type="entry name" value="S_TKc"/>
    <property type="match status" value="1"/>
</dbReference>
<keyword evidence="5" id="KW-0418">Kinase</keyword>
<keyword evidence="2 8" id="KW-0723">Serine/threonine-protein kinase</keyword>
<dbReference type="InterPro" id="IPR050205">
    <property type="entry name" value="CDPK_Ser/Thr_kinases"/>
</dbReference>
<dbReference type="Gene3D" id="1.10.510.10">
    <property type="entry name" value="Transferase(Phosphotransferase) domain 1"/>
    <property type="match status" value="1"/>
</dbReference>
<dbReference type="PROSITE" id="PS00107">
    <property type="entry name" value="PROTEIN_KINASE_ATP"/>
    <property type="match status" value="1"/>
</dbReference>
<comment type="similarity">
    <text evidence="8">Belongs to the protein kinase superfamily.</text>
</comment>
<comment type="subunit">
    <text evidence="1">Monomer.</text>
</comment>
<dbReference type="OMA" id="TEVRIMQ"/>
<dbReference type="OrthoDB" id="40902at2759"/>
<dbReference type="Proteomes" id="UP000041254">
    <property type="component" value="Unassembled WGS sequence"/>
</dbReference>
<evidence type="ECO:0000256" key="2">
    <source>
        <dbReference type="ARBA" id="ARBA00022527"/>
    </source>
</evidence>
<reference evidence="11 12" key="1">
    <citation type="submission" date="2014-11" db="EMBL/GenBank/DDBJ databases">
        <authorList>
            <person name="Zhu J."/>
            <person name="Qi W."/>
            <person name="Song R."/>
        </authorList>
    </citation>
    <scope>NUCLEOTIDE SEQUENCE [LARGE SCALE GENOMIC DNA]</scope>
</reference>
<evidence type="ECO:0000256" key="7">
    <source>
        <dbReference type="PROSITE-ProRule" id="PRU10141"/>
    </source>
</evidence>
<dbReference type="AlphaFoldDB" id="A0A0G4FSA3"/>
<dbReference type="STRING" id="1169540.A0A0G4FSA3"/>
<sequence length="413" mass="46073">MGNFACPGFFAGGVHSKYEMGKRLGVGRFGEVVEVWDRKDPTKKYAMKMSPPIDETMRERLRTEVRIMQHLGRHRGLVSLIDYEETANGSFKLVLDLCEGGELYDRIHKKGCYSEREAKIVLGHLLETISFMHSRGVMHRDLKPENILLTSRESDVDVKISDLGLAKISDSGSFPRAKSICGSDYYLAPEVIEQQEYGKEIDIWALGVVTYVLLSGSLPFFHNRHLHKLYRQIVERDISFPSSQWGNVSKGAQDFILRMLHVQPEMRMTAEQALQHPWLRGVPSPFATLPPKSVSDDTESRCAHAVTVARDGDNELKALSTSSSAVERSSGYEGSSVVEQAHTHPVIRNMQTPPTFDESHRSSHACPSDQGNNSGSLLSCILPVVSSLATETGRHIDALFVDTSHTHTCRLPV</sequence>
<dbReference type="EMBL" id="CDMY01000491">
    <property type="protein sequence ID" value="CEM17569.1"/>
    <property type="molecule type" value="Genomic_DNA"/>
</dbReference>
<dbReference type="PANTHER" id="PTHR24349">
    <property type="entry name" value="SERINE/THREONINE-PROTEIN KINASE"/>
    <property type="match status" value="1"/>
</dbReference>
<keyword evidence="12" id="KW-1185">Reference proteome</keyword>
<name>A0A0G4FSA3_VITBC</name>
<dbReference type="Pfam" id="PF00069">
    <property type="entry name" value="Pkinase"/>
    <property type="match status" value="1"/>
</dbReference>